<comment type="caution">
    <text evidence="8">The sequence shown here is derived from an EMBL/GenBank/DDBJ whole genome shotgun (WGS) entry which is preliminary data.</text>
</comment>
<evidence type="ECO:0000256" key="3">
    <source>
        <dbReference type="ARBA" id="ARBA00022840"/>
    </source>
</evidence>
<proteinExistence type="predicted"/>
<dbReference type="PANTHER" id="PTHR42765">
    <property type="entry name" value="SOLEUCYL-TRNA SYNTHETASE"/>
    <property type="match status" value="1"/>
</dbReference>
<dbReference type="EC" id="6.1.1.5" evidence="8"/>
<dbReference type="Gene3D" id="1.10.730.20">
    <property type="match status" value="1"/>
</dbReference>
<evidence type="ECO:0000259" key="6">
    <source>
        <dbReference type="Pfam" id="PF06827"/>
    </source>
</evidence>
<evidence type="ECO:0000256" key="1">
    <source>
        <dbReference type="ARBA" id="ARBA00022598"/>
    </source>
</evidence>
<organism evidence="8">
    <name type="scientific">bioreactor metagenome</name>
    <dbReference type="NCBI Taxonomy" id="1076179"/>
    <lineage>
        <taxon>unclassified sequences</taxon>
        <taxon>metagenomes</taxon>
        <taxon>ecological metagenomes</taxon>
    </lineage>
</organism>
<evidence type="ECO:0000256" key="2">
    <source>
        <dbReference type="ARBA" id="ARBA00022741"/>
    </source>
</evidence>
<evidence type="ECO:0000256" key="5">
    <source>
        <dbReference type="ARBA" id="ARBA00023146"/>
    </source>
</evidence>
<gene>
    <name evidence="8" type="primary">ileS_58</name>
    <name evidence="8" type="ORF">SDC9_189898</name>
</gene>
<accession>A0A645HTH2</accession>
<name>A0A645HTH2_9ZZZZ</name>
<keyword evidence="4" id="KW-0648">Protein biosynthesis</keyword>
<dbReference type="AlphaFoldDB" id="A0A645HTH2"/>
<reference evidence="8" key="1">
    <citation type="submission" date="2019-08" db="EMBL/GenBank/DDBJ databases">
        <authorList>
            <person name="Kucharzyk K."/>
            <person name="Murdoch R.W."/>
            <person name="Higgins S."/>
            <person name="Loffler F."/>
        </authorList>
    </citation>
    <scope>NUCLEOTIDE SEQUENCE</scope>
</reference>
<sequence>MVRLIAPILTFTADEIWPYVPGVPEGSNIQVENMPKVKPEWKDDQLEEKWDRILALRAEVTKALEKARQDKLINHPLTAQVDLYVPDDLYQFLQGFSSLAEIFIVSAVKLHQPTETVPEDAAQAEEIEGLRIKVSPAKGEKCERCWMYHTEVGKDEAHPTLCPRCASVVETM</sequence>
<dbReference type="GO" id="GO:0006428">
    <property type="term" value="P:isoleucyl-tRNA aminoacylation"/>
    <property type="evidence" value="ECO:0007669"/>
    <property type="project" value="TreeGrafter"/>
</dbReference>
<keyword evidence="5" id="KW-0030">Aminoacyl-tRNA synthetase</keyword>
<dbReference type="InterPro" id="IPR009080">
    <property type="entry name" value="tRNAsynth_Ia_anticodon-bd"/>
</dbReference>
<dbReference type="EMBL" id="VSSQ01100029">
    <property type="protein sequence ID" value="MPN42341.1"/>
    <property type="molecule type" value="Genomic_DNA"/>
</dbReference>
<dbReference type="InterPro" id="IPR010663">
    <property type="entry name" value="Znf_FPG/IleRS"/>
</dbReference>
<evidence type="ECO:0000313" key="8">
    <source>
        <dbReference type="EMBL" id="MPN42341.1"/>
    </source>
</evidence>
<keyword evidence="1 8" id="KW-0436">Ligase</keyword>
<dbReference type="SUPFAM" id="SSF47323">
    <property type="entry name" value="Anticodon-binding domain of a subclass of class I aminoacyl-tRNA synthetases"/>
    <property type="match status" value="1"/>
</dbReference>
<evidence type="ECO:0000259" key="7">
    <source>
        <dbReference type="Pfam" id="PF08264"/>
    </source>
</evidence>
<dbReference type="PANTHER" id="PTHR42765:SF1">
    <property type="entry name" value="ISOLEUCINE--TRNA LIGASE, MITOCHONDRIAL"/>
    <property type="match status" value="1"/>
</dbReference>
<keyword evidence="3" id="KW-0067">ATP-binding</keyword>
<evidence type="ECO:0000256" key="4">
    <source>
        <dbReference type="ARBA" id="ARBA00022917"/>
    </source>
</evidence>
<dbReference type="GO" id="GO:0004822">
    <property type="term" value="F:isoleucine-tRNA ligase activity"/>
    <property type="evidence" value="ECO:0007669"/>
    <property type="project" value="UniProtKB-EC"/>
</dbReference>
<dbReference type="GO" id="GO:0005829">
    <property type="term" value="C:cytosol"/>
    <property type="evidence" value="ECO:0007669"/>
    <property type="project" value="TreeGrafter"/>
</dbReference>
<dbReference type="GO" id="GO:0005524">
    <property type="term" value="F:ATP binding"/>
    <property type="evidence" value="ECO:0007669"/>
    <property type="project" value="UniProtKB-KW"/>
</dbReference>
<dbReference type="InterPro" id="IPR050081">
    <property type="entry name" value="Ile-tRNA_ligase"/>
</dbReference>
<dbReference type="Pfam" id="PF08264">
    <property type="entry name" value="Anticodon_1"/>
    <property type="match status" value="1"/>
</dbReference>
<feature type="domain" description="Zinc finger FPG/IleRS-type" evidence="6">
    <location>
        <begin position="139"/>
        <end position="168"/>
    </location>
</feature>
<dbReference type="Pfam" id="PF06827">
    <property type="entry name" value="zf-FPG_IleRS"/>
    <property type="match status" value="1"/>
</dbReference>
<feature type="domain" description="Methionyl/Valyl/Leucyl/Isoleucyl-tRNA synthetase anticodon-binding" evidence="7">
    <location>
        <begin position="2"/>
        <end position="81"/>
    </location>
</feature>
<protein>
    <submittedName>
        <fullName evidence="8">Isoleucine--tRNA ligase</fullName>
        <ecNumber evidence="8">6.1.1.5</ecNumber>
    </submittedName>
</protein>
<dbReference type="InterPro" id="IPR013155">
    <property type="entry name" value="M/V/L/I-tRNA-synth_anticd-bd"/>
</dbReference>
<keyword evidence="2" id="KW-0547">Nucleotide-binding</keyword>